<evidence type="ECO:0000256" key="1">
    <source>
        <dbReference type="SAM" id="MobiDB-lite"/>
    </source>
</evidence>
<comment type="caution">
    <text evidence="2">The sequence shown here is derived from an EMBL/GenBank/DDBJ whole genome shotgun (WGS) entry which is preliminary data.</text>
</comment>
<dbReference type="Proteomes" id="UP001565927">
    <property type="component" value="Unassembled WGS sequence"/>
</dbReference>
<dbReference type="EMBL" id="JBGFTU010000037">
    <property type="protein sequence ID" value="MEZ0166989.1"/>
    <property type="molecule type" value="Genomic_DNA"/>
</dbReference>
<feature type="region of interest" description="Disordered" evidence="1">
    <location>
        <begin position="1"/>
        <end position="29"/>
    </location>
</feature>
<proteinExistence type="predicted"/>
<organism evidence="2 3">
    <name type="scientific">Kineococcus halophytocola</name>
    <dbReference type="NCBI Taxonomy" id="3234027"/>
    <lineage>
        <taxon>Bacteria</taxon>
        <taxon>Bacillati</taxon>
        <taxon>Actinomycetota</taxon>
        <taxon>Actinomycetes</taxon>
        <taxon>Kineosporiales</taxon>
        <taxon>Kineosporiaceae</taxon>
        <taxon>Kineococcus</taxon>
    </lineage>
</organism>
<gene>
    <name evidence="2" type="ORF">AB2L27_19725</name>
</gene>
<protein>
    <submittedName>
        <fullName evidence="2">3-methyladenine DNA glycosylase</fullName>
    </submittedName>
</protein>
<sequence length="319" mass="35187">MRGDVVLAGRGEQPHGDGDRPATPGPPVLDPVLDLVLDPDVWRERERRHAERAAALTGRAAERRARGEAHPVEDFLYTYYSWAPGKLLRWHPGVGVVLAGADERAGWANYETVPGGVRVDAAGLVSRRRATVRLARDVLVATRGRAPQLACFGLHEWAMVHRTRPEEVRHAGLPLRLGHEGTDAVVDSHRIRCTHHDAFRFFTPTAVPLNEVQPTRQDQAAQEQPGCLHATMDLYRWAMKLSPAVPGELLLDCFELAGDVRVLDMRASPYDVSSLGLDPVRIETAEGKAQYARAQREFAQRADPLRAALAGVCEALLRA</sequence>
<evidence type="ECO:0000313" key="2">
    <source>
        <dbReference type="EMBL" id="MEZ0166989.1"/>
    </source>
</evidence>
<evidence type="ECO:0000313" key="3">
    <source>
        <dbReference type="Proteomes" id="UP001565927"/>
    </source>
</evidence>
<reference evidence="2 3" key="1">
    <citation type="submission" date="2024-07" db="EMBL/GenBank/DDBJ databases">
        <authorList>
            <person name="Thanompreechachai J."/>
            <person name="Duangmal K."/>
        </authorList>
    </citation>
    <scope>NUCLEOTIDE SEQUENCE [LARGE SCALE GENOMIC DNA]</scope>
    <source>
        <strain evidence="2 3">LSe6-4</strain>
    </source>
</reference>
<keyword evidence="3" id="KW-1185">Reference proteome</keyword>
<name>A0ABV4H6M7_9ACTN</name>
<accession>A0ABV4H6M7</accession>